<dbReference type="SUPFAM" id="SSF52540">
    <property type="entry name" value="P-loop containing nucleoside triphosphate hydrolases"/>
    <property type="match status" value="1"/>
</dbReference>
<evidence type="ECO:0000256" key="1">
    <source>
        <dbReference type="ARBA" id="ARBA00004651"/>
    </source>
</evidence>
<evidence type="ECO:0000256" key="5">
    <source>
        <dbReference type="SAM" id="MobiDB-lite"/>
    </source>
</evidence>
<dbReference type="PANTHER" id="PTHR43394">
    <property type="entry name" value="ATP-DEPENDENT PERMEASE MDL1, MITOCHONDRIAL"/>
    <property type="match status" value="1"/>
</dbReference>
<dbReference type="PROSITE" id="PS50893">
    <property type="entry name" value="ABC_TRANSPORTER_2"/>
    <property type="match status" value="1"/>
</dbReference>
<dbReference type="InterPro" id="IPR017871">
    <property type="entry name" value="ABC_transporter-like_CS"/>
</dbReference>
<protein>
    <submittedName>
        <fullName evidence="9">ABC-type multidrug transport system, ATPase and permease component</fullName>
    </submittedName>
</protein>
<dbReference type="EMBL" id="FNRY01000001">
    <property type="protein sequence ID" value="SEB58058.1"/>
    <property type="molecule type" value="Genomic_DNA"/>
</dbReference>
<dbReference type="Proteomes" id="UP000199183">
    <property type="component" value="Unassembled WGS sequence"/>
</dbReference>
<feature type="domain" description="ABC transporter" evidence="7">
    <location>
        <begin position="322"/>
        <end position="575"/>
    </location>
</feature>
<feature type="transmembrane region" description="Helical" evidence="6">
    <location>
        <begin position="29"/>
        <end position="49"/>
    </location>
</feature>
<gene>
    <name evidence="9" type="ORF">SAMN04489806_1176</name>
</gene>
<dbReference type="AlphaFoldDB" id="A0A1H4KJ07"/>
<feature type="domain" description="ABC transmembrane type-1" evidence="8">
    <location>
        <begin position="30"/>
        <end position="310"/>
    </location>
</feature>
<evidence type="ECO:0000256" key="6">
    <source>
        <dbReference type="SAM" id="Phobius"/>
    </source>
</evidence>
<dbReference type="OrthoDB" id="4966664at2"/>
<keyword evidence="10" id="KW-1185">Reference proteome</keyword>
<dbReference type="Gene3D" id="3.40.50.300">
    <property type="entry name" value="P-loop containing nucleotide triphosphate hydrolases"/>
    <property type="match status" value="1"/>
</dbReference>
<dbReference type="CDD" id="cd07346">
    <property type="entry name" value="ABC_6TM_exporters"/>
    <property type="match status" value="1"/>
</dbReference>
<comment type="subcellular location">
    <subcellularLocation>
        <location evidence="1">Cell membrane</location>
        <topology evidence="1">Multi-pass membrane protein</topology>
    </subcellularLocation>
</comment>
<dbReference type="STRING" id="640635.SAMN04489806_1176"/>
<feature type="transmembrane region" description="Helical" evidence="6">
    <location>
        <begin position="142"/>
        <end position="161"/>
    </location>
</feature>
<dbReference type="Pfam" id="PF00664">
    <property type="entry name" value="ABC_membrane"/>
    <property type="match status" value="1"/>
</dbReference>
<dbReference type="InterPro" id="IPR036640">
    <property type="entry name" value="ABC1_TM_sf"/>
</dbReference>
<evidence type="ECO:0000256" key="4">
    <source>
        <dbReference type="ARBA" id="ARBA00023136"/>
    </source>
</evidence>
<keyword evidence="2 6" id="KW-0812">Transmembrane</keyword>
<dbReference type="InterPro" id="IPR039421">
    <property type="entry name" value="Type_1_exporter"/>
</dbReference>
<evidence type="ECO:0000313" key="10">
    <source>
        <dbReference type="Proteomes" id="UP000199183"/>
    </source>
</evidence>
<dbReference type="Gene3D" id="1.20.1560.10">
    <property type="entry name" value="ABC transporter type 1, transmembrane domain"/>
    <property type="match status" value="1"/>
</dbReference>
<feature type="compositionally biased region" description="Basic and acidic residues" evidence="5">
    <location>
        <begin position="621"/>
        <end position="631"/>
    </location>
</feature>
<evidence type="ECO:0000313" key="9">
    <source>
        <dbReference type="EMBL" id="SEB58058.1"/>
    </source>
</evidence>
<feature type="region of interest" description="Disordered" evidence="5">
    <location>
        <begin position="612"/>
        <end position="631"/>
    </location>
</feature>
<evidence type="ECO:0000256" key="3">
    <source>
        <dbReference type="ARBA" id="ARBA00022989"/>
    </source>
</evidence>
<feature type="transmembrane region" description="Helical" evidence="6">
    <location>
        <begin position="61"/>
        <end position="81"/>
    </location>
</feature>
<dbReference type="GO" id="GO:0005886">
    <property type="term" value="C:plasma membrane"/>
    <property type="evidence" value="ECO:0007669"/>
    <property type="project" value="UniProtKB-SubCell"/>
</dbReference>
<accession>A0A1H4KJ07</accession>
<feature type="transmembrane region" description="Helical" evidence="6">
    <location>
        <begin position="256"/>
        <end position="279"/>
    </location>
</feature>
<proteinExistence type="predicted"/>
<evidence type="ECO:0000256" key="2">
    <source>
        <dbReference type="ARBA" id="ARBA00022692"/>
    </source>
</evidence>
<dbReference type="GO" id="GO:0005524">
    <property type="term" value="F:ATP binding"/>
    <property type="evidence" value="ECO:0007669"/>
    <property type="project" value="InterPro"/>
</dbReference>
<sequence>MSAKNRDRPPVESVGRFLLWQASRQPKTLVGGVVFGVIWMLCQAVWPYLLGRAIDEGIDGGQVAVLAWCLALLLVACVQAASGMMRHRMAVSNWLRSSLGVSRVIGHHSADTGNAITATTASGEIVATVSSDALRLGEMFDVTARLSGGIIAYLVVSVIMLTTSVPLGLVVLIGVPVLGALLGLVIKPLHKRQAGWRKQTGLLTTLGADTVAGLRVLRGIGGEDEFVERYAARSQKVRKAGVRVARMQSWLDGLQVVLPGAFLAFIVWFGAHLVLSGAISAGELVAFYGYAVFLTIPLRTGVEAAQAFARGIVAGQRILAVLRIERATSDPDEPAPPPPAGSELVDVASGLTVRPGLFTGVVDVDPDTAAAVATRLGRFDDTLHEDAPVLWGGVEHTRLPVSEVRRRIVVSGANPQIFGGPLLESLDILPLRDPDLRSTQTGQIRRVRTALDAAAATETVDALPEGLSETVAERGRSFSGGQRQRLSLARALITDAEVLVLIEPTSAVDSHTEALISERLRRARAGRTTVIVTESPLLLDHMDDIEVMRRGSVIGRGTHGELMRRDDDVGDLYRSVVARTTSAAEPVDAGELDEAWTGSIDALWTDAVETGAIRTAKPRRERGDDDASADR</sequence>
<reference evidence="9 10" key="1">
    <citation type="submission" date="2016-10" db="EMBL/GenBank/DDBJ databases">
        <authorList>
            <person name="de Groot N.N."/>
        </authorList>
    </citation>
    <scope>NUCLEOTIDE SEQUENCE [LARGE SCALE GENOMIC DNA]</scope>
    <source>
        <strain evidence="9 10">DSM 21799</strain>
    </source>
</reference>
<dbReference type="GO" id="GO:0015421">
    <property type="term" value="F:ABC-type oligopeptide transporter activity"/>
    <property type="evidence" value="ECO:0007669"/>
    <property type="project" value="TreeGrafter"/>
</dbReference>
<keyword evidence="3 6" id="KW-1133">Transmembrane helix</keyword>
<evidence type="ECO:0000259" key="7">
    <source>
        <dbReference type="PROSITE" id="PS50893"/>
    </source>
</evidence>
<organism evidence="9 10">
    <name type="scientific">Paramicrobacterium humi</name>
    <dbReference type="NCBI Taxonomy" id="640635"/>
    <lineage>
        <taxon>Bacteria</taxon>
        <taxon>Bacillati</taxon>
        <taxon>Actinomycetota</taxon>
        <taxon>Actinomycetes</taxon>
        <taxon>Micrococcales</taxon>
        <taxon>Microbacteriaceae</taxon>
        <taxon>Paramicrobacterium</taxon>
    </lineage>
</organism>
<dbReference type="RefSeq" id="WP_091181234.1">
    <property type="nucleotide sequence ID" value="NZ_FNRY01000001.1"/>
</dbReference>
<dbReference type="PROSITE" id="PS50929">
    <property type="entry name" value="ABC_TM1F"/>
    <property type="match status" value="1"/>
</dbReference>
<dbReference type="Pfam" id="PF00005">
    <property type="entry name" value="ABC_tran"/>
    <property type="match status" value="1"/>
</dbReference>
<dbReference type="PANTHER" id="PTHR43394:SF1">
    <property type="entry name" value="ATP-BINDING CASSETTE SUB-FAMILY B MEMBER 10, MITOCHONDRIAL"/>
    <property type="match status" value="1"/>
</dbReference>
<dbReference type="PROSITE" id="PS00211">
    <property type="entry name" value="ABC_TRANSPORTER_1"/>
    <property type="match status" value="1"/>
</dbReference>
<evidence type="ECO:0000259" key="8">
    <source>
        <dbReference type="PROSITE" id="PS50929"/>
    </source>
</evidence>
<keyword evidence="4 6" id="KW-0472">Membrane</keyword>
<dbReference type="InterPro" id="IPR027417">
    <property type="entry name" value="P-loop_NTPase"/>
</dbReference>
<dbReference type="InterPro" id="IPR003439">
    <property type="entry name" value="ABC_transporter-like_ATP-bd"/>
</dbReference>
<dbReference type="GO" id="GO:0016887">
    <property type="term" value="F:ATP hydrolysis activity"/>
    <property type="evidence" value="ECO:0007669"/>
    <property type="project" value="InterPro"/>
</dbReference>
<dbReference type="InterPro" id="IPR011527">
    <property type="entry name" value="ABC1_TM_dom"/>
</dbReference>
<name>A0A1H4KJ07_9MICO</name>
<dbReference type="SUPFAM" id="SSF90123">
    <property type="entry name" value="ABC transporter transmembrane region"/>
    <property type="match status" value="1"/>
</dbReference>
<feature type="transmembrane region" description="Helical" evidence="6">
    <location>
        <begin position="167"/>
        <end position="189"/>
    </location>
</feature>